<dbReference type="InterPro" id="IPR027368">
    <property type="entry name" value="MnmE_dom2"/>
</dbReference>
<dbReference type="RefSeq" id="WP_203242070.1">
    <property type="nucleotide sequence ID" value="NZ_JAFBRH010000002.1"/>
</dbReference>
<keyword evidence="7" id="KW-0479">Metal-binding</keyword>
<evidence type="ECO:0000256" key="8">
    <source>
        <dbReference type="RuleBase" id="RU003313"/>
    </source>
</evidence>
<dbReference type="SUPFAM" id="SSF116878">
    <property type="entry name" value="TrmE connector domain"/>
    <property type="match status" value="1"/>
</dbReference>
<dbReference type="GO" id="GO:0046872">
    <property type="term" value="F:metal ion binding"/>
    <property type="evidence" value="ECO:0007669"/>
    <property type="project" value="UniProtKB-KW"/>
</dbReference>
<feature type="binding site" evidence="7">
    <location>
        <position position="248"/>
    </location>
    <ligand>
        <name>Mg(2+)</name>
        <dbReference type="ChEBI" id="CHEBI:18420"/>
    </ligand>
</feature>
<accession>A0AAE2VY97</accession>
<feature type="binding site" evidence="7">
    <location>
        <position position="223"/>
    </location>
    <ligand>
        <name>K(+)</name>
        <dbReference type="ChEBI" id="CHEBI:29103"/>
    </ligand>
</feature>
<dbReference type="SUPFAM" id="SSF52540">
    <property type="entry name" value="P-loop containing nucleoside triphosphate hydrolases"/>
    <property type="match status" value="1"/>
</dbReference>
<keyword evidence="4 7" id="KW-0378">Hydrolase</keyword>
<feature type="domain" description="TrmE-type G" evidence="9">
    <location>
        <begin position="213"/>
        <end position="351"/>
    </location>
</feature>
<dbReference type="PROSITE" id="PS51709">
    <property type="entry name" value="G_TRME"/>
    <property type="match status" value="1"/>
</dbReference>
<evidence type="ECO:0000256" key="1">
    <source>
        <dbReference type="ARBA" id="ARBA00011043"/>
    </source>
</evidence>
<feature type="binding site" evidence="7">
    <location>
        <position position="117"/>
    </location>
    <ligand>
        <name>(6S)-5-formyl-5,6,7,8-tetrahydrofolate</name>
        <dbReference type="ChEBI" id="CHEBI:57457"/>
    </ligand>
</feature>
<evidence type="ECO:0000256" key="3">
    <source>
        <dbReference type="ARBA" id="ARBA00022741"/>
    </source>
</evidence>
<name>A0AAE2VY97_9RHOB</name>
<evidence type="ECO:0000256" key="2">
    <source>
        <dbReference type="ARBA" id="ARBA00022694"/>
    </source>
</evidence>
<dbReference type="GO" id="GO:0030488">
    <property type="term" value="P:tRNA methylation"/>
    <property type="evidence" value="ECO:0007669"/>
    <property type="project" value="TreeGrafter"/>
</dbReference>
<comment type="function">
    <text evidence="7">Exhibits a very high intrinsic GTPase hydrolysis rate. Involved in the addition of a carboxymethylaminomethyl (cmnm) group at the wobble position (U34) of certain tRNAs, forming tRNA-cmnm(5)s(2)U34.</text>
</comment>
<feature type="binding site" evidence="7">
    <location>
        <position position="242"/>
    </location>
    <ligand>
        <name>K(+)</name>
        <dbReference type="ChEBI" id="CHEBI:29103"/>
    </ligand>
</feature>
<dbReference type="CDD" id="cd14858">
    <property type="entry name" value="TrmE_N"/>
    <property type="match status" value="1"/>
</dbReference>
<dbReference type="GO" id="GO:0005525">
    <property type="term" value="F:GTP binding"/>
    <property type="evidence" value="ECO:0007669"/>
    <property type="project" value="UniProtKB-UniRule"/>
</dbReference>
<dbReference type="Gene3D" id="1.20.120.430">
    <property type="entry name" value="tRNA modification GTPase MnmE domain 2"/>
    <property type="match status" value="1"/>
</dbReference>
<dbReference type="InterPro" id="IPR005225">
    <property type="entry name" value="Small_GTP-bd"/>
</dbReference>
<dbReference type="HAMAP" id="MF_00379">
    <property type="entry name" value="GTPase_MnmE"/>
    <property type="match status" value="1"/>
</dbReference>
<dbReference type="Pfam" id="PF10396">
    <property type="entry name" value="TrmE_N"/>
    <property type="match status" value="1"/>
</dbReference>
<keyword evidence="5 7" id="KW-0630">Potassium</keyword>
<proteinExistence type="inferred from homology"/>
<evidence type="ECO:0000313" key="10">
    <source>
        <dbReference type="EMBL" id="MBM1713765.1"/>
    </source>
</evidence>
<dbReference type="SUPFAM" id="SSF103025">
    <property type="entry name" value="Folate-binding domain"/>
    <property type="match status" value="1"/>
</dbReference>
<keyword evidence="7" id="KW-0460">Magnesium</keyword>
<evidence type="ECO:0000256" key="5">
    <source>
        <dbReference type="ARBA" id="ARBA00022958"/>
    </source>
</evidence>
<dbReference type="CDD" id="cd04164">
    <property type="entry name" value="trmE"/>
    <property type="match status" value="1"/>
</dbReference>
<feature type="binding site" evidence="7">
    <location>
        <position position="428"/>
    </location>
    <ligand>
        <name>(6S)-5-formyl-5,6,7,8-tetrahydrofolate</name>
        <dbReference type="ChEBI" id="CHEBI:57457"/>
    </ligand>
</feature>
<feature type="binding site" evidence="7">
    <location>
        <position position="77"/>
    </location>
    <ligand>
        <name>(6S)-5-formyl-5,6,7,8-tetrahydrofolate</name>
        <dbReference type="ChEBI" id="CHEBI:57457"/>
    </ligand>
</feature>
<keyword evidence="3 7" id="KW-0547">Nucleotide-binding</keyword>
<dbReference type="InterPro" id="IPR027417">
    <property type="entry name" value="P-loop_NTPase"/>
</dbReference>
<dbReference type="InterPro" id="IPR018948">
    <property type="entry name" value="GTP-bd_TrmE_N"/>
</dbReference>
<dbReference type="Gene3D" id="3.30.1360.120">
    <property type="entry name" value="Probable tRNA modification gtpase trme, domain 1"/>
    <property type="match status" value="1"/>
</dbReference>
<feature type="binding site" evidence="7">
    <location>
        <position position="20"/>
    </location>
    <ligand>
        <name>(6S)-5-formyl-5,6,7,8-tetrahydrofolate</name>
        <dbReference type="ChEBI" id="CHEBI:57457"/>
    </ligand>
</feature>
<evidence type="ECO:0000313" key="11">
    <source>
        <dbReference type="Proteomes" id="UP000732193"/>
    </source>
</evidence>
<dbReference type="InterPro" id="IPR027266">
    <property type="entry name" value="TrmE/GcvT-like"/>
</dbReference>
<keyword evidence="11" id="KW-1185">Reference proteome</keyword>
<evidence type="ECO:0000256" key="4">
    <source>
        <dbReference type="ARBA" id="ARBA00022801"/>
    </source>
</evidence>
<comment type="cofactor">
    <cofactor evidence="7">
        <name>K(+)</name>
        <dbReference type="ChEBI" id="CHEBI:29103"/>
    </cofactor>
    <text evidence="7">Binds 1 potassium ion per subunit.</text>
</comment>
<dbReference type="NCBIfam" id="NF003661">
    <property type="entry name" value="PRK05291.1-3"/>
    <property type="match status" value="1"/>
</dbReference>
<comment type="caution">
    <text evidence="10">The sequence shown here is derived from an EMBL/GenBank/DDBJ whole genome shotgun (WGS) entry which is preliminary data.</text>
</comment>
<feature type="binding site" evidence="7">
    <location>
        <position position="227"/>
    </location>
    <ligand>
        <name>Mg(2+)</name>
        <dbReference type="ChEBI" id="CHEBI:18420"/>
    </ligand>
</feature>
<dbReference type="PANTHER" id="PTHR42714">
    <property type="entry name" value="TRNA MODIFICATION GTPASE GTPBP3"/>
    <property type="match status" value="1"/>
</dbReference>
<dbReference type="InterPro" id="IPR031168">
    <property type="entry name" value="G_TrmE"/>
</dbReference>
<comment type="caution">
    <text evidence="7">Lacks conserved residue(s) required for the propagation of feature annotation.</text>
</comment>
<comment type="subunit">
    <text evidence="7">Homodimer. Heterotetramer of two MnmE and two MnmG subunits.</text>
</comment>
<dbReference type="GO" id="GO:0003924">
    <property type="term" value="F:GTPase activity"/>
    <property type="evidence" value="ECO:0007669"/>
    <property type="project" value="UniProtKB-UniRule"/>
</dbReference>
<feature type="binding site" evidence="7">
    <location>
        <begin position="242"/>
        <end position="248"/>
    </location>
    <ligand>
        <name>GTP</name>
        <dbReference type="ChEBI" id="CHEBI:37565"/>
    </ligand>
</feature>
<dbReference type="Pfam" id="PF01926">
    <property type="entry name" value="MMR_HSR1"/>
    <property type="match status" value="1"/>
</dbReference>
<dbReference type="AlphaFoldDB" id="A0AAE2VY97"/>
<evidence type="ECO:0000256" key="6">
    <source>
        <dbReference type="ARBA" id="ARBA00023134"/>
    </source>
</evidence>
<feature type="binding site" evidence="7">
    <location>
        <position position="247"/>
    </location>
    <ligand>
        <name>K(+)</name>
        <dbReference type="ChEBI" id="CHEBI:29103"/>
    </ligand>
</feature>
<organism evidence="10 11">
    <name type="scientific">Sulfitobacter geojensis</name>
    <dbReference type="NCBI Taxonomy" id="1342299"/>
    <lineage>
        <taxon>Bacteria</taxon>
        <taxon>Pseudomonadati</taxon>
        <taxon>Pseudomonadota</taxon>
        <taxon>Alphaproteobacteria</taxon>
        <taxon>Rhodobacterales</taxon>
        <taxon>Roseobacteraceae</taxon>
        <taxon>Sulfitobacter</taxon>
    </lineage>
</organism>
<dbReference type="FunFam" id="3.30.1360.120:FF:000007">
    <property type="entry name" value="tRNA modification GTPase GTPBP3, mitochondrial"/>
    <property type="match status" value="1"/>
</dbReference>
<dbReference type="EC" id="3.6.-.-" evidence="7"/>
<dbReference type="Gene3D" id="3.40.50.300">
    <property type="entry name" value="P-loop containing nucleotide triphosphate hydrolases"/>
    <property type="match status" value="1"/>
</dbReference>
<reference evidence="10 11" key="1">
    <citation type="submission" date="2021-01" db="EMBL/GenBank/DDBJ databases">
        <title>Diatom-associated Roseobacters Show Island Model of Population Structure.</title>
        <authorList>
            <person name="Qu L."/>
            <person name="Feng X."/>
            <person name="Chen Y."/>
            <person name="Li L."/>
            <person name="Wang X."/>
            <person name="Hu Z."/>
            <person name="Wang H."/>
            <person name="Luo H."/>
        </authorList>
    </citation>
    <scope>NUCLEOTIDE SEQUENCE [LARGE SCALE GENOMIC DNA]</scope>
    <source>
        <strain evidence="10 11">TR60-84</strain>
    </source>
</reference>
<dbReference type="GO" id="GO:0005737">
    <property type="term" value="C:cytoplasm"/>
    <property type="evidence" value="ECO:0007669"/>
    <property type="project" value="UniProtKB-SubCell"/>
</dbReference>
<dbReference type="Proteomes" id="UP000732193">
    <property type="component" value="Unassembled WGS sequence"/>
</dbReference>
<dbReference type="InterPro" id="IPR004520">
    <property type="entry name" value="GTPase_MnmE"/>
</dbReference>
<dbReference type="NCBIfam" id="TIGR00450">
    <property type="entry name" value="mnmE_trmE_thdF"/>
    <property type="match status" value="1"/>
</dbReference>
<keyword evidence="7" id="KW-0963">Cytoplasm</keyword>
<sequence>MDTIFAQATAAGRAGVSVVRISGPDAFNIAGKMVGSLPATHQTALRLVKDADDSVVDQALVLSFEGPNSFTGEDVVEFQLHGSIAVMQTVLRRLSEFPSARLAEAGEFTRRALENGKLDLAQVEGLADLIEAETESQRKQALRVFSGYLGKTVDGWRADLIRAAALLEATIDFADEDVPVDVTPEVSNLLAGVAREMKSEVAGSKIAERIRSGFEVAIIGAPNAGKSTLLNALAGRDAAITSEIAGTTRDVVEVRMHLAGLPVTLLDTAGLRESDDVVEAIGIERAVQRAVAADLRIFLMQDGDNLPIEPSGDDIVVHPKADLYPDVDGAVSGHTGAGLSTLIGRVTEVLKHRSSAVGVATHERHRSAMLRALSGIEVVEKILSHGADEYDIAAEELRSTVQALEVVVGRIGVENLLDEIFLSFCIGK</sequence>
<dbReference type="Pfam" id="PF12631">
    <property type="entry name" value="MnmE_helical"/>
    <property type="match status" value="1"/>
</dbReference>
<evidence type="ECO:0000256" key="7">
    <source>
        <dbReference type="HAMAP-Rule" id="MF_00379"/>
    </source>
</evidence>
<comment type="subcellular location">
    <subcellularLocation>
        <location evidence="7">Cytoplasm</location>
    </subcellularLocation>
</comment>
<keyword evidence="2 7" id="KW-0819">tRNA processing</keyword>
<feature type="binding site" evidence="7">
    <location>
        <begin position="267"/>
        <end position="270"/>
    </location>
    <ligand>
        <name>GTP</name>
        <dbReference type="ChEBI" id="CHEBI:37565"/>
    </ligand>
</feature>
<dbReference type="InterPro" id="IPR006073">
    <property type="entry name" value="GTP-bd"/>
</dbReference>
<feature type="binding site" evidence="7">
    <location>
        <position position="244"/>
    </location>
    <ligand>
        <name>K(+)</name>
        <dbReference type="ChEBI" id="CHEBI:29103"/>
    </ligand>
</feature>
<dbReference type="GO" id="GO:0002098">
    <property type="term" value="P:tRNA wobble uridine modification"/>
    <property type="evidence" value="ECO:0007669"/>
    <property type="project" value="TreeGrafter"/>
</dbReference>
<gene>
    <name evidence="7 10" type="primary">mnmE</name>
    <name evidence="7" type="synonym">trmE</name>
    <name evidence="10" type="ORF">JQV55_09350</name>
</gene>
<dbReference type="EMBL" id="JAFBRM010000002">
    <property type="protein sequence ID" value="MBM1713765.1"/>
    <property type="molecule type" value="Genomic_DNA"/>
</dbReference>
<protein>
    <recommendedName>
        <fullName evidence="7">tRNA modification GTPase MnmE</fullName>
        <ecNumber evidence="7">3.6.-.-</ecNumber>
    </recommendedName>
</protein>
<dbReference type="NCBIfam" id="TIGR00231">
    <property type="entry name" value="small_GTP"/>
    <property type="match status" value="1"/>
</dbReference>
<comment type="similarity">
    <text evidence="1 7 8">Belongs to the TRAFAC class TrmE-Era-EngA-EngB-Septin-like GTPase superfamily. TrmE GTPase family.</text>
</comment>
<dbReference type="InterPro" id="IPR025867">
    <property type="entry name" value="MnmE_helical"/>
</dbReference>
<dbReference type="PANTHER" id="PTHR42714:SF2">
    <property type="entry name" value="TRNA MODIFICATION GTPASE GTPBP3, MITOCHONDRIAL"/>
    <property type="match status" value="1"/>
</dbReference>
<feature type="binding site" evidence="7">
    <location>
        <begin position="223"/>
        <end position="228"/>
    </location>
    <ligand>
        <name>GTP</name>
        <dbReference type="ChEBI" id="CHEBI:37565"/>
    </ligand>
</feature>
<keyword evidence="6 7" id="KW-0342">GTP-binding</keyword>
<evidence type="ECO:0000259" key="9">
    <source>
        <dbReference type="PROSITE" id="PS51709"/>
    </source>
</evidence>